<proteinExistence type="predicted"/>
<dbReference type="AlphaFoldDB" id="A0A1P8UGI9"/>
<dbReference type="SUPFAM" id="SSF56176">
    <property type="entry name" value="FAD-binding/transporter-associated domain-like"/>
    <property type="match status" value="1"/>
</dbReference>
<dbReference type="Gene3D" id="3.30.465.10">
    <property type="match status" value="1"/>
</dbReference>
<reference evidence="4 5" key="1">
    <citation type="submission" date="2017-01" db="EMBL/GenBank/DDBJ databases">
        <title>Draft sequence of Acidihalobacter ferrooxidans strain DSM 14175 (strain V8).</title>
        <authorList>
            <person name="Khaleque H.N."/>
            <person name="Ramsay J.P."/>
            <person name="Murphy R.J.T."/>
            <person name="Kaksonen A.H."/>
            <person name="Boxall N.J."/>
            <person name="Watkin E.L.J."/>
        </authorList>
    </citation>
    <scope>NUCLEOTIDE SEQUENCE [LARGE SCALE GENOMIC DNA]</scope>
    <source>
        <strain evidence="4 5">V8</strain>
    </source>
</reference>
<dbReference type="STRING" id="1765967.BW247_07565"/>
<evidence type="ECO:0000256" key="1">
    <source>
        <dbReference type="ARBA" id="ARBA00022630"/>
    </source>
</evidence>
<evidence type="ECO:0000259" key="3">
    <source>
        <dbReference type="PROSITE" id="PS51387"/>
    </source>
</evidence>
<evidence type="ECO:0000313" key="4">
    <source>
        <dbReference type="EMBL" id="APZ42967.1"/>
    </source>
</evidence>
<keyword evidence="5" id="KW-1185">Reference proteome</keyword>
<dbReference type="PANTHER" id="PTHR11748:SF119">
    <property type="entry name" value="D-2-HYDROXYGLUTARATE DEHYDROGENASE"/>
    <property type="match status" value="1"/>
</dbReference>
<keyword evidence="1" id="KW-0285">Flavoprotein</keyword>
<dbReference type="InterPro" id="IPR006094">
    <property type="entry name" value="Oxid_FAD_bind_N"/>
</dbReference>
<dbReference type="GO" id="GO:0008720">
    <property type="term" value="F:D-lactate dehydrogenase (NAD+) activity"/>
    <property type="evidence" value="ECO:0007669"/>
    <property type="project" value="TreeGrafter"/>
</dbReference>
<dbReference type="GO" id="GO:1903457">
    <property type="term" value="P:lactate catabolic process"/>
    <property type="evidence" value="ECO:0007669"/>
    <property type="project" value="TreeGrafter"/>
</dbReference>
<protein>
    <submittedName>
        <fullName evidence="4">FAD-linked oxidase</fullName>
    </submittedName>
</protein>
<dbReference type="InterPro" id="IPR016166">
    <property type="entry name" value="FAD-bd_PCMH"/>
</dbReference>
<dbReference type="SUPFAM" id="SSF55103">
    <property type="entry name" value="FAD-linked oxidases, C-terminal domain"/>
    <property type="match status" value="1"/>
</dbReference>
<keyword evidence="2" id="KW-0274">FAD</keyword>
<feature type="domain" description="FAD-binding PCMH-type" evidence="3">
    <location>
        <begin position="44"/>
        <end position="217"/>
    </location>
</feature>
<dbReference type="PANTHER" id="PTHR11748">
    <property type="entry name" value="D-LACTATE DEHYDROGENASE"/>
    <property type="match status" value="1"/>
</dbReference>
<dbReference type="RefSeq" id="WP_076836615.1">
    <property type="nucleotide sequence ID" value="NZ_CP019434.1"/>
</dbReference>
<sequence length="448" mass="48647">MCAAFDLATLRRQAPEVEWLDDEAQRKRASRDFSWFSPVLKRALDCARAEAVARPADQSQALAVIAACARQGVPLTLRGAGTGNYGQCVPLHGGVVMDMSRLDRILGIADGVVRVEAGARLADIDTAVREHGWELRLMPSTYRMATAGGFYAGGFGGIGSIRYGSLEEPGNVLAAKVAPMTARPEPIEVRGMAVRDLYHAYGTNGVLLELEYALAPCLPWVERLYTFAAFMDAARFGHALAHAAVDLRLLTVLDAPIPPLIGLEGKVPDGQCAVLMVVSRTGVEVADALAAQGGGHLAFEQDHAAAFGTARSLIEYTWNHTTLRALRRDQAITYLQSDFPPGQALELVEAMRSRYGAEVLMHLEFLRRGNVPSCAGLQLVRYRSEARLREIIAEHRAAGVYIADPHTWLLDEGGRSNPGQMALKRRFDPHGLLNPGKLTTDGYEGLKP</sequence>
<accession>A0A1P8UGI9</accession>
<evidence type="ECO:0000313" key="5">
    <source>
        <dbReference type="Proteomes" id="UP000243807"/>
    </source>
</evidence>
<gene>
    <name evidence="4" type="ORF">BW247_07565</name>
</gene>
<dbReference type="OrthoDB" id="143770at2"/>
<name>A0A1P8UGI9_9GAMM</name>
<dbReference type="InterPro" id="IPR016169">
    <property type="entry name" value="FAD-bd_PCMH_sub2"/>
</dbReference>
<dbReference type="PROSITE" id="PS51387">
    <property type="entry name" value="FAD_PCMH"/>
    <property type="match status" value="1"/>
</dbReference>
<dbReference type="EMBL" id="CP019434">
    <property type="protein sequence ID" value="APZ42967.1"/>
    <property type="molecule type" value="Genomic_DNA"/>
</dbReference>
<evidence type="ECO:0000256" key="2">
    <source>
        <dbReference type="ARBA" id="ARBA00022827"/>
    </source>
</evidence>
<dbReference type="InterPro" id="IPR016164">
    <property type="entry name" value="FAD-linked_Oxase-like_C"/>
</dbReference>
<dbReference type="Pfam" id="PF01565">
    <property type="entry name" value="FAD_binding_4"/>
    <property type="match status" value="1"/>
</dbReference>
<dbReference type="KEGG" id="afy:BW247_07565"/>
<dbReference type="InterPro" id="IPR036318">
    <property type="entry name" value="FAD-bd_PCMH-like_sf"/>
</dbReference>
<dbReference type="GO" id="GO:0004458">
    <property type="term" value="F:D-lactate dehydrogenase (cytochrome) activity"/>
    <property type="evidence" value="ECO:0007669"/>
    <property type="project" value="TreeGrafter"/>
</dbReference>
<dbReference type="GO" id="GO:0071949">
    <property type="term" value="F:FAD binding"/>
    <property type="evidence" value="ECO:0007669"/>
    <property type="project" value="InterPro"/>
</dbReference>
<dbReference type="Proteomes" id="UP000243807">
    <property type="component" value="Chromosome"/>
</dbReference>
<organism evidence="4 5">
    <name type="scientific">Acidihalobacter ferrooxydans</name>
    <dbReference type="NCBI Taxonomy" id="1765967"/>
    <lineage>
        <taxon>Bacteria</taxon>
        <taxon>Pseudomonadati</taxon>
        <taxon>Pseudomonadota</taxon>
        <taxon>Gammaproteobacteria</taxon>
        <taxon>Chromatiales</taxon>
        <taxon>Ectothiorhodospiraceae</taxon>
        <taxon>Acidihalobacter</taxon>
    </lineage>
</organism>